<evidence type="ECO:0000256" key="7">
    <source>
        <dbReference type="ARBA" id="ARBA00023163"/>
    </source>
</evidence>
<dbReference type="EMBL" id="JAWPEI010000012">
    <property type="protein sequence ID" value="KAK4709598.1"/>
    <property type="molecule type" value="Genomic_DNA"/>
</dbReference>
<dbReference type="GO" id="GO:0008270">
    <property type="term" value="F:zinc ion binding"/>
    <property type="evidence" value="ECO:0007669"/>
    <property type="project" value="UniProtKB-KW"/>
</dbReference>
<evidence type="ECO:0000313" key="12">
    <source>
        <dbReference type="Proteomes" id="UP001311915"/>
    </source>
</evidence>
<dbReference type="PANTHER" id="PTHR26374">
    <property type="entry name" value="ZINC FINGER PROTEIN ZAT5"/>
    <property type="match status" value="1"/>
</dbReference>
<evidence type="ECO:0000256" key="8">
    <source>
        <dbReference type="ARBA" id="ARBA00023242"/>
    </source>
</evidence>
<name>A0AAV9K8C5_9SOLN</name>
<accession>A0AAV9K8C5</accession>
<evidence type="ECO:0000256" key="5">
    <source>
        <dbReference type="ARBA" id="ARBA00022833"/>
    </source>
</evidence>
<evidence type="ECO:0000256" key="1">
    <source>
        <dbReference type="ARBA" id="ARBA00004123"/>
    </source>
</evidence>
<comment type="subcellular location">
    <subcellularLocation>
        <location evidence="1">Nucleus</location>
    </subcellularLocation>
</comment>
<protein>
    <recommendedName>
        <fullName evidence="10">C2H2-type domain-containing protein</fullName>
    </recommendedName>
</protein>
<dbReference type="InterPro" id="IPR036236">
    <property type="entry name" value="Znf_C2H2_sf"/>
</dbReference>
<evidence type="ECO:0000256" key="2">
    <source>
        <dbReference type="ARBA" id="ARBA00022723"/>
    </source>
</evidence>
<dbReference type="Proteomes" id="UP001311915">
    <property type="component" value="Unassembled WGS sequence"/>
</dbReference>
<dbReference type="PROSITE" id="PS00028">
    <property type="entry name" value="ZINC_FINGER_C2H2_1"/>
    <property type="match status" value="1"/>
</dbReference>
<evidence type="ECO:0000313" key="11">
    <source>
        <dbReference type="EMBL" id="KAK4709598.1"/>
    </source>
</evidence>
<evidence type="ECO:0000256" key="6">
    <source>
        <dbReference type="ARBA" id="ARBA00023015"/>
    </source>
</evidence>
<keyword evidence="2" id="KW-0479">Metal-binding</keyword>
<organism evidence="11 12">
    <name type="scientific">Solanum pinnatisectum</name>
    <name type="common">tansyleaf nightshade</name>
    <dbReference type="NCBI Taxonomy" id="50273"/>
    <lineage>
        <taxon>Eukaryota</taxon>
        <taxon>Viridiplantae</taxon>
        <taxon>Streptophyta</taxon>
        <taxon>Embryophyta</taxon>
        <taxon>Tracheophyta</taxon>
        <taxon>Spermatophyta</taxon>
        <taxon>Magnoliopsida</taxon>
        <taxon>eudicotyledons</taxon>
        <taxon>Gunneridae</taxon>
        <taxon>Pentapetalae</taxon>
        <taxon>asterids</taxon>
        <taxon>lamiids</taxon>
        <taxon>Solanales</taxon>
        <taxon>Solanaceae</taxon>
        <taxon>Solanoideae</taxon>
        <taxon>Solaneae</taxon>
        <taxon>Solanum</taxon>
    </lineage>
</organism>
<keyword evidence="3" id="KW-0677">Repeat</keyword>
<keyword evidence="7" id="KW-0804">Transcription</keyword>
<dbReference type="SUPFAM" id="SSF57667">
    <property type="entry name" value="beta-beta-alpha zinc fingers"/>
    <property type="match status" value="1"/>
</dbReference>
<keyword evidence="4 9" id="KW-0863">Zinc-finger</keyword>
<dbReference type="PROSITE" id="PS50157">
    <property type="entry name" value="ZINC_FINGER_C2H2_2"/>
    <property type="match status" value="1"/>
</dbReference>
<keyword evidence="8" id="KW-0539">Nucleus</keyword>
<evidence type="ECO:0000259" key="10">
    <source>
        <dbReference type="PROSITE" id="PS50157"/>
    </source>
</evidence>
<comment type="caution">
    <text evidence="11">The sequence shown here is derived from an EMBL/GenBank/DDBJ whole genome shotgun (WGS) entry which is preliminary data.</text>
</comment>
<keyword evidence="6" id="KW-0805">Transcription regulation</keyword>
<dbReference type="Gene3D" id="3.30.160.60">
    <property type="entry name" value="Classic Zinc Finger"/>
    <property type="match status" value="1"/>
</dbReference>
<sequence length="119" mass="13880">MANCVDIAKRNELLGRRQLYYECKKCKKRFESFQALGGHATSHKNKLNMVMSTNGESLHVNNKKHECSICGHMRKYRDELNQIEQNKKIKLEENLIKSGELVESTKRSLNLDLNLSIWE</sequence>
<dbReference type="AlphaFoldDB" id="A0AAV9K8C5"/>
<evidence type="ECO:0000256" key="4">
    <source>
        <dbReference type="ARBA" id="ARBA00022771"/>
    </source>
</evidence>
<gene>
    <name evidence="11" type="ORF">R3W88_030523</name>
</gene>
<dbReference type="PANTHER" id="PTHR26374:SF464">
    <property type="entry name" value="C2H2-TYPE DOMAIN-CONTAINING PROTEIN"/>
    <property type="match status" value="1"/>
</dbReference>
<reference evidence="11 12" key="1">
    <citation type="submission" date="2023-10" db="EMBL/GenBank/DDBJ databases">
        <title>Genome-Wide Identification Analysis in wild type Solanum Pinnatisectum Reveals Some Genes Defensing Phytophthora Infestans.</title>
        <authorList>
            <person name="Sun C."/>
        </authorList>
    </citation>
    <scope>NUCLEOTIDE SEQUENCE [LARGE SCALE GENOMIC DNA]</scope>
    <source>
        <strain evidence="11">LQN</strain>
        <tissue evidence="11">Leaf</tissue>
    </source>
</reference>
<dbReference type="GO" id="GO:0005634">
    <property type="term" value="C:nucleus"/>
    <property type="evidence" value="ECO:0007669"/>
    <property type="project" value="UniProtKB-SubCell"/>
</dbReference>
<dbReference type="InterPro" id="IPR013087">
    <property type="entry name" value="Znf_C2H2_type"/>
</dbReference>
<evidence type="ECO:0000256" key="3">
    <source>
        <dbReference type="ARBA" id="ARBA00022737"/>
    </source>
</evidence>
<proteinExistence type="predicted"/>
<dbReference type="Pfam" id="PF13912">
    <property type="entry name" value="zf-C2H2_6"/>
    <property type="match status" value="1"/>
</dbReference>
<feature type="domain" description="C2H2-type" evidence="10">
    <location>
        <begin position="21"/>
        <end position="48"/>
    </location>
</feature>
<keyword evidence="12" id="KW-1185">Reference proteome</keyword>
<keyword evidence="5" id="KW-0862">Zinc</keyword>
<evidence type="ECO:0000256" key="9">
    <source>
        <dbReference type="PROSITE-ProRule" id="PRU00042"/>
    </source>
</evidence>